<sequence>MIKICNEFFVINDIKANVGKYELIKINNKSNEELHINGEKITKINHEEGNRFLGIWFRHDNKCSNFKNKIKSIINQAYRIFAWKKLNEKQIIATWNMVIMPQIEYQLQAIILTENECKTLMGKITNLVKKKAANNRDRIDTIFKIKMYKEQNKIWTASCVGNLETRIFKTRNSWIVEAINILKKEGGTTEIIDLLDDIEIPRSAKSRKKKEVLFLEQLLERKKDRMMKWTHFCIENQQYIKGKIPRWFKKIKEEITLPNSRELKDKYKSNDTINREIHLNIYDEQEPLENKKKSRSKEYKRIGLHLITHPDSMIQDEESPELIKCKGCERNIEKSKDQCLIYIENKNNSRIIKKRTEKGKIKPYETLRNIATKNELLKQHFEEEIENIEYNNKIETIDRLLNASENTITNFKFNIIEEDYKIIDVMISIKKGKKHISEKVEPIVADPINKFFENKNERRRLDTEYYIELTYIEDLIKKKEIVVDIRMINEDLDYKESIDEMTLNLSGKMQVESEDIEEINLEYTYLKSKEFNLHCARLEDLFMLNYKNEFDWQFSLEFLSNKTKFKKNQCNKEDTQERAYRIKNLMKELPTYKILNERNTNGITSKLCPRCEKEEETWEHIWVCEENEFSLRETIEEGIEIVIIKMKSKEEEEMKKEIKIVQDILCSFTEVLYGSSIILIKKTREWEMLRGIYNNRYNLISKKQEDQKIIKKLWEEIYDHIKKGFGTKDVAMLFN</sequence>
<dbReference type="EMBL" id="BLAL01000228">
    <property type="protein sequence ID" value="GES93517.1"/>
    <property type="molecule type" value="Genomic_DNA"/>
</dbReference>
<proteinExistence type="predicted"/>
<reference evidence="1" key="1">
    <citation type="submission" date="2019-10" db="EMBL/GenBank/DDBJ databases">
        <title>Conservation and host-specific expression of non-tandemly repeated heterogenous ribosome RNA gene in arbuscular mycorrhizal fungi.</title>
        <authorList>
            <person name="Maeda T."/>
            <person name="Kobayashi Y."/>
            <person name="Nakagawa T."/>
            <person name="Ezawa T."/>
            <person name="Yamaguchi K."/>
            <person name="Bino T."/>
            <person name="Nishimoto Y."/>
            <person name="Shigenobu S."/>
            <person name="Kawaguchi M."/>
        </authorList>
    </citation>
    <scope>NUCLEOTIDE SEQUENCE</scope>
    <source>
        <strain evidence="1">HR1</strain>
    </source>
</reference>
<dbReference type="AlphaFoldDB" id="A0A8H3QW13"/>
<name>A0A8H3QW13_9GLOM</name>
<evidence type="ECO:0000313" key="2">
    <source>
        <dbReference type="Proteomes" id="UP000615446"/>
    </source>
</evidence>
<organism evidence="1 2">
    <name type="scientific">Rhizophagus clarus</name>
    <dbReference type="NCBI Taxonomy" id="94130"/>
    <lineage>
        <taxon>Eukaryota</taxon>
        <taxon>Fungi</taxon>
        <taxon>Fungi incertae sedis</taxon>
        <taxon>Mucoromycota</taxon>
        <taxon>Glomeromycotina</taxon>
        <taxon>Glomeromycetes</taxon>
        <taxon>Glomerales</taxon>
        <taxon>Glomeraceae</taxon>
        <taxon>Rhizophagus</taxon>
    </lineage>
</organism>
<dbReference type="Proteomes" id="UP000615446">
    <property type="component" value="Unassembled WGS sequence"/>
</dbReference>
<evidence type="ECO:0000313" key="1">
    <source>
        <dbReference type="EMBL" id="GES93517.1"/>
    </source>
</evidence>
<gene>
    <name evidence="1" type="ORF">RCL2_002026000</name>
</gene>
<accession>A0A8H3QW13</accession>
<dbReference type="OrthoDB" id="2437609at2759"/>
<comment type="caution">
    <text evidence="1">The sequence shown here is derived from an EMBL/GenBank/DDBJ whole genome shotgun (WGS) entry which is preliminary data.</text>
</comment>
<protein>
    <submittedName>
        <fullName evidence="1">Uncharacterized protein</fullName>
    </submittedName>
</protein>